<dbReference type="SUPFAM" id="SSF55729">
    <property type="entry name" value="Acyl-CoA N-acyltransferases (Nat)"/>
    <property type="match status" value="1"/>
</dbReference>
<dbReference type="Gene3D" id="3.40.630.30">
    <property type="match status" value="1"/>
</dbReference>
<dbReference type="InterPro" id="IPR016181">
    <property type="entry name" value="Acyl_CoA_acyltransferase"/>
</dbReference>
<dbReference type="InterPro" id="IPR051531">
    <property type="entry name" value="N-acetyltransferase"/>
</dbReference>
<feature type="domain" description="N-acetyltransferase" evidence="4">
    <location>
        <begin position="11"/>
        <end position="176"/>
    </location>
</feature>
<evidence type="ECO:0000313" key="5">
    <source>
        <dbReference type="EMBL" id="AWI26174.1"/>
    </source>
</evidence>
<comment type="similarity">
    <text evidence="3">Belongs to the acetyltransferase family. RimJ subfamily.</text>
</comment>
<keyword evidence="2" id="KW-0012">Acyltransferase</keyword>
<evidence type="ECO:0000313" key="6">
    <source>
        <dbReference type="Proteomes" id="UP000244937"/>
    </source>
</evidence>
<sequence>MTFDTIDTPRLQLRLLTPEVFQYIYQHFTDPELMVFLGLDSEEKLAVEKEKFSKGLSTHNKSFRYFNILEKNEGKIIGWCGFHTWYMDHARAEVGYGLYDDAYKKQGIMTEALNYVIQYGFDEMQLHRIEALTATYNIASIKLLENSGFTTEGVLREHYLIDGKWEDSVVFSLLKNEIKGYELK</sequence>
<dbReference type="OrthoDB" id="9811523at2"/>
<gene>
    <name evidence="5" type="ORF">HYN49_09835</name>
</gene>
<proteinExistence type="inferred from homology"/>
<evidence type="ECO:0000256" key="2">
    <source>
        <dbReference type="ARBA" id="ARBA00023315"/>
    </source>
</evidence>
<evidence type="ECO:0000259" key="4">
    <source>
        <dbReference type="PROSITE" id="PS51186"/>
    </source>
</evidence>
<evidence type="ECO:0000256" key="1">
    <source>
        <dbReference type="ARBA" id="ARBA00022679"/>
    </source>
</evidence>
<evidence type="ECO:0000256" key="3">
    <source>
        <dbReference type="ARBA" id="ARBA00038502"/>
    </source>
</evidence>
<dbReference type="GO" id="GO:0016747">
    <property type="term" value="F:acyltransferase activity, transferring groups other than amino-acyl groups"/>
    <property type="evidence" value="ECO:0007669"/>
    <property type="project" value="InterPro"/>
</dbReference>
<dbReference type="PROSITE" id="PS51186">
    <property type="entry name" value="GNAT"/>
    <property type="match status" value="1"/>
</dbReference>
<keyword evidence="6" id="KW-1185">Reference proteome</keyword>
<dbReference type="InterPro" id="IPR000182">
    <property type="entry name" value="GNAT_dom"/>
</dbReference>
<accession>A0A2S1SID4</accession>
<keyword evidence="1 5" id="KW-0808">Transferase</keyword>
<name>A0A2S1SID4_9FLAO</name>
<dbReference type="Pfam" id="PF13302">
    <property type="entry name" value="Acetyltransf_3"/>
    <property type="match status" value="1"/>
</dbReference>
<reference evidence="5 6" key="1">
    <citation type="submission" date="2018-05" db="EMBL/GenBank/DDBJ databases">
        <title>Genome sequencing of Flavobacterium sp. HYN0049.</title>
        <authorList>
            <person name="Yi H."/>
            <person name="Baek C."/>
        </authorList>
    </citation>
    <scope>NUCLEOTIDE SEQUENCE [LARGE SCALE GENOMIC DNA]</scope>
    <source>
        <strain evidence="5 6">HYN0049</strain>
    </source>
</reference>
<dbReference type="KEGG" id="fpal:HYN49_09835"/>
<organism evidence="5 6">
    <name type="scientific">Flavobacterium pallidum</name>
    <dbReference type="NCBI Taxonomy" id="2172098"/>
    <lineage>
        <taxon>Bacteria</taxon>
        <taxon>Pseudomonadati</taxon>
        <taxon>Bacteroidota</taxon>
        <taxon>Flavobacteriia</taxon>
        <taxon>Flavobacteriales</taxon>
        <taxon>Flavobacteriaceae</taxon>
        <taxon>Flavobacterium</taxon>
    </lineage>
</organism>
<dbReference type="PANTHER" id="PTHR43792">
    <property type="entry name" value="GNAT FAMILY, PUTATIVE (AFU_ORTHOLOGUE AFUA_3G00765)-RELATED-RELATED"/>
    <property type="match status" value="1"/>
</dbReference>
<dbReference type="PANTHER" id="PTHR43792:SF8">
    <property type="entry name" value="[RIBOSOMAL PROTEIN US5]-ALANINE N-ACETYLTRANSFERASE"/>
    <property type="match status" value="1"/>
</dbReference>
<dbReference type="RefSeq" id="WP_108903952.1">
    <property type="nucleotide sequence ID" value="NZ_CP029187.1"/>
</dbReference>
<dbReference type="AlphaFoldDB" id="A0A2S1SID4"/>
<dbReference type="EMBL" id="CP029187">
    <property type="protein sequence ID" value="AWI26174.1"/>
    <property type="molecule type" value="Genomic_DNA"/>
</dbReference>
<protein>
    <submittedName>
        <fullName evidence="5">N-acetyltransferase</fullName>
    </submittedName>
</protein>
<dbReference type="CDD" id="cd04301">
    <property type="entry name" value="NAT_SF"/>
    <property type="match status" value="1"/>
</dbReference>
<dbReference type="Proteomes" id="UP000244937">
    <property type="component" value="Chromosome"/>
</dbReference>